<reference evidence="3" key="1">
    <citation type="journal article" date="2019" name="Int. J. Syst. Evol. Microbiol.">
        <title>The Global Catalogue of Microorganisms (GCM) 10K type strain sequencing project: providing services to taxonomists for standard genome sequencing and annotation.</title>
        <authorList>
            <consortium name="The Broad Institute Genomics Platform"/>
            <consortium name="The Broad Institute Genome Sequencing Center for Infectious Disease"/>
            <person name="Wu L."/>
            <person name="Ma J."/>
        </authorList>
    </citation>
    <scope>NUCLEOTIDE SEQUENCE [LARGE SCALE GENOMIC DNA]</scope>
    <source>
        <strain evidence="3">CGMCC 1.10832</strain>
    </source>
</reference>
<dbReference type="InterPro" id="IPR008670">
    <property type="entry name" value="CoA_reduct_LuxC"/>
</dbReference>
<organism evidence="2 3">
    <name type="scientific">Marivirga lumbricoides</name>
    <dbReference type="NCBI Taxonomy" id="1046115"/>
    <lineage>
        <taxon>Bacteria</taxon>
        <taxon>Pseudomonadati</taxon>
        <taxon>Bacteroidota</taxon>
        <taxon>Cytophagia</taxon>
        <taxon>Cytophagales</taxon>
        <taxon>Marivirgaceae</taxon>
        <taxon>Marivirga</taxon>
    </lineage>
</organism>
<evidence type="ECO:0000313" key="3">
    <source>
        <dbReference type="Proteomes" id="UP000636010"/>
    </source>
</evidence>
<sequence>MTIEERLAAFIKLGNKLRNLSEIELDEWYFRATGFNNWFTRENVSHAVKAIGGMLEEEKLRKWIAPYSLDSSTGKTVAIIMAGNIPLVGFHDFLTVLMAGHKVLAKLSSQDPFLLKKVSELLISIEPRFEERIVLTKDPIRNFDAVIATGSNNSARYFDQYFAKYPHIIRKNRTSAAILSGKESVEEVEALGRDMFQYYGLGCRNVSKLFVPAGYDFQFFINSLQSFNTLADHHKWVNNYDYNKSIYLVNREPHFDSGFFLLKEDKDWVSPISVIYYEFYQNEEDLQQKMNENKSLIQCVVGKGENELAPGTAQMPELWNYADGVDTMEFLTKKI</sequence>
<dbReference type="EMBL" id="BMEC01000005">
    <property type="protein sequence ID" value="GGC33977.1"/>
    <property type="molecule type" value="Genomic_DNA"/>
</dbReference>
<protein>
    <submittedName>
        <fullName evidence="2">Acyl-CoA reductase</fullName>
    </submittedName>
</protein>
<dbReference type="InterPro" id="IPR016161">
    <property type="entry name" value="Ald_DH/histidinol_DH"/>
</dbReference>
<name>A0ABQ1M621_9BACT</name>
<keyword evidence="3" id="KW-1185">Reference proteome</keyword>
<dbReference type="Proteomes" id="UP000636010">
    <property type="component" value="Unassembled WGS sequence"/>
</dbReference>
<dbReference type="RefSeq" id="WP_188462776.1">
    <property type="nucleotide sequence ID" value="NZ_BAABHU010000005.1"/>
</dbReference>
<evidence type="ECO:0000256" key="1">
    <source>
        <dbReference type="ARBA" id="ARBA00022857"/>
    </source>
</evidence>
<dbReference type="Pfam" id="PF05893">
    <property type="entry name" value="LuxC"/>
    <property type="match status" value="1"/>
</dbReference>
<dbReference type="SUPFAM" id="SSF53720">
    <property type="entry name" value="ALDH-like"/>
    <property type="match status" value="1"/>
</dbReference>
<comment type="caution">
    <text evidence="2">The sequence shown here is derived from an EMBL/GenBank/DDBJ whole genome shotgun (WGS) entry which is preliminary data.</text>
</comment>
<accession>A0ABQ1M621</accession>
<proteinExistence type="predicted"/>
<gene>
    <name evidence="2" type="ORF">GCM10011506_19310</name>
</gene>
<keyword evidence="1" id="KW-0521">NADP</keyword>
<evidence type="ECO:0000313" key="2">
    <source>
        <dbReference type="EMBL" id="GGC33977.1"/>
    </source>
</evidence>